<dbReference type="Gene3D" id="3.40.30.10">
    <property type="entry name" value="Glutaredoxin"/>
    <property type="match status" value="2"/>
</dbReference>
<keyword evidence="6" id="KW-0812">Transmembrane</keyword>
<evidence type="ECO:0000256" key="2">
    <source>
        <dbReference type="ARBA" id="ARBA00022729"/>
    </source>
</evidence>
<keyword evidence="5" id="KW-0676">Redox-active center</keyword>
<dbReference type="InterPro" id="IPR012336">
    <property type="entry name" value="Thioredoxin-like_fold"/>
</dbReference>
<evidence type="ECO:0000256" key="5">
    <source>
        <dbReference type="ARBA" id="ARBA00023284"/>
    </source>
</evidence>
<dbReference type="Pfam" id="PF13462">
    <property type="entry name" value="Thioredoxin_4"/>
    <property type="match status" value="1"/>
</dbReference>
<keyword evidence="4" id="KW-1015">Disulfide bond</keyword>
<dbReference type="EMBL" id="LCIH01000016">
    <property type="protein sequence ID" value="KKT51104.1"/>
    <property type="molecule type" value="Genomic_DNA"/>
</dbReference>
<dbReference type="STRING" id="1618387.UW44_C0016G0015"/>
<name>A0A0G1KTA7_9BACT</name>
<dbReference type="PANTHER" id="PTHR13887">
    <property type="entry name" value="GLUTATHIONE S-TRANSFERASE KAPPA"/>
    <property type="match status" value="1"/>
</dbReference>
<evidence type="ECO:0000313" key="8">
    <source>
        <dbReference type="EMBL" id="KKT51104.1"/>
    </source>
</evidence>
<organism evidence="8 9">
    <name type="scientific">Candidatus Collierbacteria bacterium GW2011_GWB2_44_22</name>
    <dbReference type="NCBI Taxonomy" id="1618387"/>
    <lineage>
        <taxon>Bacteria</taxon>
        <taxon>Candidatus Collieribacteriota</taxon>
    </lineage>
</organism>
<feature type="domain" description="Thioredoxin" evidence="7">
    <location>
        <begin position="115"/>
        <end position="244"/>
    </location>
</feature>
<dbReference type="PANTHER" id="PTHR13887:SF14">
    <property type="entry name" value="DISULFIDE BOND FORMATION PROTEIN D"/>
    <property type="match status" value="1"/>
</dbReference>
<protein>
    <submittedName>
        <fullName evidence="8">DSBA-like protein thioredoxin domain-containing protein</fullName>
    </submittedName>
</protein>
<dbReference type="InterPro" id="IPR013766">
    <property type="entry name" value="Thioredoxin_domain"/>
</dbReference>
<dbReference type="CDD" id="cd02972">
    <property type="entry name" value="DsbA_family"/>
    <property type="match status" value="1"/>
</dbReference>
<keyword evidence="6" id="KW-0472">Membrane</keyword>
<evidence type="ECO:0000256" key="3">
    <source>
        <dbReference type="ARBA" id="ARBA00023002"/>
    </source>
</evidence>
<gene>
    <name evidence="8" type="ORF">UW44_C0016G0015</name>
</gene>
<dbReference type="GO" id="GO:0016491">
    <property type="term" value="F:oxidoreductase activity"/>
    <property type="evidence" value="ECO:0007669"/>
    <property type="project" value="UniProtKB-KW"/>
</dbReference>
<dbReference type="Proteomes" id="UP000034006">
    <property type="component" value="Unassembled WGS sequence"/>
</dbReference>
<dbReference type="SUPFAM" id="SSF52833">
    <property type="entry name" value="Thioredoxin-like"/>
    <property type="match status" value="1"/>
</dbReference>
<accession>A0A0G1KTA7</accession>
<keyword evidence="2" id="KW-0732">Signal</keyword>
<reference evidence="8 9" key="1">
    <citation type="journal article" date="2015" name="Nature">
        <title>rRNA introns, odd ribosomes, and small enigmatic genomes across a large radiation of phyla.</title>
        <authorList>
            <person name="Brown C.T."/>
            <person name="Hug L.A."/>
            <person name="Thomas B.C."/>
            <person name="Sharon I."/>
            <person name="Castelle C.J."/>
            <person name="Singh A."/>
            <person name="Wilkins M.J."/>
            <person name="Williams K.H."/>
            <person name="Banfield J.F."/>
        </authorList>
    </citation>
    <scope>NUCLEOTIDE SEQUENCE [LARGE SCALE GENOMIC DNA]</scope>
</reference>
<evidence type="ECO:0000259" key="7">
    <source>
        <dbReference type="PROSITE" id="PS51352"/>
    </source>
</evidence>
<evidence type="ECO:0000256" key="6">
    <source>
        <dbReference type="SAM" id="Phobius"/>
    </source>
</evidence>
<proteinExistence type="inferred from homology"/>
<evidence type="ECO:0000313" key="9">
    <source>
        <dbReference type="Proteomes" id="UP000034006"/>
    </source>
</evidence>
<dbReference type="Pfam" id="PF01323">
    <property type="entry name" value="DSBA"/>
    <property type="match status" value="1"/>
</dbReference>
<comment type="caution">
    <text evidence="8">The sequence shown here is derived from an EMBL/GenBank/DDBJ whole genome shotgun (WGS) entry which is preliminary data.</text>
</comment>
<keyword evidence="6" id="KW-1133">Transmembrane helix</keyword>
<evidence type="ECO:0000256" key="4">
    <source>
        <dbReference type="ARBA" id="ARBA00023157"/>
    </source>
</evidence>
<evidence type="ECO:0000256" key="1">
    <source>
        <dbReference type="ARBA" id="ARBA00005791"/>
    </source>
</evidence>
<feature type="transmembrane region" description="Helical" evidence="6">
    <location>
        <begin position="12"/>
        <end position="30"/>
    </location>
</feature>
<dbReference type="InterPro" id="IPR036249">
    <property type="entry name" value="Thioredoxin-like_sf"/>
</dbReference>
<dbReference type="PROSITE" id="PS51352">
    <property type="entry name" value="THIOREDOXIN_2"/>
    <property type="match status" value="1"/>
</dbReference>
<comment type="similarity">
    <text evidence="1">Belongs to the thioredoxin family. DsbA subfamily.</text>
</comment>
<keyword evidence="3" id="KW-0560">Oxidoreductase</keyword>
<dbReference type="AlphaFoldDB" id="A0A0G1KTA7"/>
<dbReference type="PATRIC" id="fig|1618387.3.peg.1153"/>
<dbReference type="InterPro" id="IPR001853">
    <property type="entry name" value="DSBA-like_thioredoxin_dom"/>
</dbReference>
<sequence length="244" mass="26290">MSDKKTGLTTFYTPILVLLLIVAAFYVGRLSSQVEGLKKNVAGTETTAPTQQAPTPERKLDVASLKERAKKFGLDTTKFDQCLDGGSMAERVSNEQKEGTALGVSGTPSFVINGVMLVGAQPQTSFESVIDAELKDGTGDKAAAALGEDGKRLKLNLTKSYVTGAANAKIKVVEFTDFECPYCERAFPTVNAIMEKYKGKISLEYKSFPLSFHPSAQKAAEAALCAGEQGKFWEMHDDLFAPAK</sequence>